<dbReference type="SUPFAM" id="SSF47616">
    <property type="entry name" value="GST C-terminal domain-like"/>
    <property type="match status" value="1"/>
</dbReference>
<dbReference type="PANTHER" id="PTHR12289:SF41">
    <property type="entry name" value="FAILED AXON CONNECTIONS-RELATED"/>
    <property type="match status" value="1"/>
</dbReference>
<keyword evidence="4" id="KW-1185">Reference proteome</keyword>
<evidence type="ECO:0000259" key="2">
    <source>
        <dbReference type="Pfam" id="PF17172"/>
    </source>
</evidence>
<dbReference type="SFLD" id="SFLDS00019">
    <property type="entry name" value="Glutathione_Transferase_(cytos"/>
    <property type="match status" value="1"/>
</dbReference>
<dbReference type="Pfam" id="PF17172">
    <property type="entry name" value="GST_N_4"/>
    <property type="match status" value="1"/>
</dbReference>
<dbReference type="GO" id="GO:0016740">
    <property type="term" value="F:transferase activity"/>
    <property type="evidence" value="ECO:0007669"/>
    <property type="project" value="UniProtKB-KW"/>
</dbReference>
<gene>
    <name evidence="3" type="ORF">GGR95_001823</name>
</gene>
<comment type="caution">
    <text evidence="3">The sequence shown here is derived from an EMBL/GenBank/DDBJ whole genome shotgun (WGS) entry which is preliminary data.</text>
</comment>
<dbReference type="InterPro" id="IPR026928">
    <property type="entry name" value="FAX/IsoI-like"/>
</dbReference>
<keyword evidence="3" id="KW-0808">Transferase</keyword>
<dbReference type="SUPFAM" id="SSF52833">
    <property type="entry name" value="Thioredoxin-like"/>
    <property type="match status" value="1"/>
</dbReference>
<evidence type="ECO:0000313" key="4">
    <source>
        <dbReference type="Proteomes" id="UP000530268"/>
    </source>
</evidence>
<dbReference type="InterPro" id="IPR036282">
    <property type="entry name" value="Glutathione-S-Trfase_C_sf"/>
</dbReference>
<name>A0A7W6E7N3_9RHOB</name>
<accession>A0A7W6E7N3</accession>
<dbReference type="PANTHER" id="PTHR12289">
    <property type="entry name" value="METAXIN RELATED"/>
    <property type="match status" value="1"/>
</dbReference>
<dbReference type="Gene3D" id="3.40.30.10">
    <property type="entry name" value="Glutaredoxin"/>
    <property type="match status" value="1"/>
</dbReference>
<feature type="domain" description="Thioredoxin-like fold" evidence="2">
    <location>
        <begin position="18"/>
        <end position="115"/>
    </location>
</feature>
<dbReference type="Proteomes" id="UP000530268">
    <property type="component" value="Unassembled WGS sequence"/>
</dbReference>
<dbReference type="InterPro" id="IPR050931">
    <property type="entry name" value="Mito_Protein_Transport_Metaxin"/>
</dbReference>
<dbReference type="AlphaFoldDB" id="A0A7W6E7N3"/>
<dbReference type="SFLD" id="SFLDG01200">
    <property type="entry name" value="SUF1.1"/>
    <property type="match status" value="1"/>
</dbReference>
<dbReference type="RefSeq" id="WP_184564960.1">
    <property type="nucleotide sequence ID" value="NZ_JACIEI010000004.1"/>
</dbReference>
<feature type="domain" description="Metaxin glutathione S-transferase" evidence="1">
    <location>
        <begin position="167"/>
        <end position="225"/>
    </location>
</feature>
<dbReference type="Pfam" id="PF17171">
    <property type="entry name" value="GST_C_6"/>
    <property type="match status" value="1"/>
</dbReference>
<dbReference type="InterPro" id="IPR033468">
    <property type="entry name" value="Metaxin_GST"/>
</dbReference>
<dbReference type="EMBL" id="JACIEI010000004">
    <property type="protein sequence ID" value="MBB3994182.1"/>
    <property type="molecule type" value="Genomic_DNA"/>
</dbReference>
<dbReference type="InterPro" id="IPR040079">
    <property type="entry name" value="Glutathione_S-Trfase"/>
</dbReference>
<organism evidence="3 4">
    <name type="scientific">Sulfitobacter undariae</name>
    <dbReference type="NCBI Taxonomy" id="1563671"/>
    <lineage>
        <taxon>Bacteria</taxon>
        <taxon>Pseudomonadati</taxon>
        <taxon>Pseudomonadota</taxon>
        <taxon>Alphaproteobacteria</taxon>
        <taxon>Rhodobacterales</taxon>
        <taxon>Roseobacteraceae</taxon>
        <taxon>Sulfitobacter</taxon>
    </lineage>
</organism>
<reference evidence="3 4" key="1">
    <citation type="submission" date="2020-08" db="EMBL/GenBank/DDBJ databases">
        <title>Genomic Encyclopedia of Type Strains, Phase IV (KMG-IV): sequencing the most valuable type-strain genomes for metagenomic binning, comparative biology and taxonomic classification.</title>
        <authorList>
            <person name="Goeker M."/>
        </authorList>
    </citation>
    <scope>NUCLEOTIDE SEQUENCE [LARGE SCALE GENOMIC DNA]</scope>
    <source>
        <strain evidence="3 4">DSM 102234</strain>
    </source>
</reference>
<evidence type="ECO:0000259" key="1">
    <source>
        <dbReference type="Pfam" id="PF17171"/>
    </source>
</evidence>
<dbReference type="InterPro" id="IPR012336">
    <property type="entry name" value="Thioredoxin-like_fold"/>
</dbReference>
<protein>
    <submittedName>
        <fullName evidence="3">Glutathione S-transferase</fullName>
    </submittedName>
</protein>
<dbReference type="SFLD" id="SFLDG01180">
    <property type="entry name" value="SUF1"/>
    <property type="match status" value="1"/>
</dbReference>
<proteinExistence type="predicted"/>
<dbReference type="InterPro" id="IPR036249">
    <property type="entry name" value="Thioredoxin-like_sf"/>
</dbReference>
<evidence type="ECO:0000313" key="3">
    <source>
        <dbReference type="EMBL" id="MBB3994182.1"/>
    </source>
</evidence>
<sequence length="231" mass="25596">MITLYTFASGFGQFSYSPFCTKAGWLLKLSNVPWQRQDTTDPRKMPLGKLPAIGLADGTIIPDSDNIRAYLEKTGHDFDAGLSPRDRAVSRAFIRMAEEHIYFHQMQDRWGDDANWAVIRQEYFGFLPALIRGMVTRKLRKDVLGMVHKMGLGRMTVEQRLARVEPDFVAIAAQLNERAFLFGDTPTAADASVGAILGGVMAAPVPTPLSRRVAQDAVLSAYVKRCAAAMD</sequence>
<dbReference type="CDD" id="cd03193">
    <property type="entry name" value="GST_C_Metaxin"/>
    <property type="match status" value="1"/>
</dbReference>